<comment type="caution">
    <text evidence="1">The sequence shown here is derived from an EMBL/GenBank/DDBJ whole genome shotgun (WGS) entry which is preliminary data.</text>
</comment>
<organism evidence="1 2">
    <name type="scientific">Candidatus Nealsonbacteria bacterium CG23_combo_of_CG06-09_8_20_14_all_38_19</name>
    <dbReference type="NCBI Taxonomy" id="1974721"/>
    <lineage>
        <taxon>Bacteria</taxon>
        <taxon>Candidatus Nealsoniibacteriota</taxon>
    </lineage>
</organism>
<accession>A0A2G9YW22</accession>
<sequence>MKRSKKFIFVPFCFFAQGIRAEGIVKKYPSVITPIAELLIREEINIIQMPCPEIEYEGIKRKPAIKQKYNTKEYREICRRYAEEIISFAKKLKGNNYQVLFMLGLENSPSCAVDYLFERGRKLKGSGVFIEELKNEMEREKIFIPLIGINIYGIKKTTEEIEQAVSKSKGIQKSLLDSAK</sequence>
<protein>
    <submittedName>
        <fullName evidence="1">Uncharacterized protein</fullName>
    </submittedName>
</protein>
<evidence type="ECO:0000313" key="2">
    <source>
        <dbReference type="Proteomes" id="UP000230273"/>
    </source>
</evidence>
<gene>
    <name evidence="1" type="ORF">COX36_03600</name>
</gene>
<dbReference type="AlphaFoldDB" id="A0A2G9YW22"/>
<reference evidence="1 2" key="1">
    <citation type="submission" date="2017-09" db="EMBL/GenBank/DDBJ databases">
        <title>Depth-based differentiation of microbial function through sediment-hosted aquifers and enrichment of novel symbionts in the deep terrestrial subsurface.</title>
        <authorList>
            <person name="Probst A.J."/>
            <person name="Ladd B."/>
            <person name="Jarett J.K."/>
            <person name="Geller-Mcgrath D.E."/>
            <person name="Sieber C.M."/>
            <person name="Emerson J.B."/>
            <person name="Anantharaman K."/>
            <person name="Thomas B.C."/>
            <person name="Malmstrom R."/>
            <person name="Stieglmeier M."/>
            <person name="Klingl A."/>
            <person name="Woyke T."/>
            <person name="Ryan C.M."/>
            <person name="Banfield J.F."/>
        </authorList>
    </citation>
    <scope>NUCLEOTIDE SEQUENCE [LARGE SCALE GENOMIC DNA]</scope>
    <source>
        <strain evidence="1">CG23_combo_of_CG06-09_8_20_14_all_38_19</strain>
    </source>
</reference>
<dbReference type="Proteomes" id="UP000230273">
    <property type="component" value="Unassembled WGS sequence"/>
</dbReference>
<dbReference type="EMBL" id="PCRP01000058">
    <property type="protein sequence ID" value="PIP23389.1"/>
    <property type="molecule type" value="Genomic_DNA"/>
</dbReference>
<evidence type="ECO:0000313" key="1">
    <source>
        <dbReference type="EMBL" id="PIP23389.1"/>
    </source>
</evidence>
<name>A0A2G9YW22_9BACT</name>
<proteinExistence type="predicted"/>